<gene>
    <name evidence="2" type="ORF">CC1G_05707</name>
</gene>
<comment type="caution">
    <text evidence="2">The sequence shown here is derived from an EMBL/GenBank/DDBJ whole genome shotgun (WGS) entry which is preliminary data.</text>
</comment>
<keyword evidence="3" id="KW-1185">Reference proteome</keyword>
<proteinExistence type="predicted"/>
<evidence type="ECO:0000313" key="3">
    <source>
        <dbReference type="Proteomes" id="UP000001861"/>
    </source>
</evidence>
<feature type="compositionally biased region" description="Low complexity" evidence="1">
    <location>
        <begin position="1"/>
        <end position="19"/>
    </location>
</feature>
<protein>
    <submittedName>
        <fullName evidence="2">Uncharacterized protein</fullName>
    </submittedName>
</protein>
<dbReference type="Proteomes" id="UP000001861">
    <property type="component" value="Unassembled WGS sequence"/>
</dbReference>
<name>A8N9Y0_COPC7</name>
<feature type="compositionally biased region" description="Polar residues" evidence="1">
    <location>
        <begin position="41"/>
        <end position="51"/>
    </location>
</feature>
<organism evidence="2 3">
    <name type="scientific">Coprinopsis cinerea (strain Okayama-7 / 130 / ATCC MYA-4618 / FGSC 9003)</name>
    <name type="common">Inky cap fungus</name>
    <name type="synonym">Hormographiella aspergillata</name>
    <dbReference type="NCBI Taxonomy" id="240176"/>
    <lineage>
        <taxon>Eukaryota</taxon>
        <taxon>Fungi</taxon>
        <taxon>Dikarya</taxon>
        <taxon>Basidiomycota</taxon>
        <taxon>Agaricomycotina</taxon>
        <taxon>Agaricomycetes</taxon>
        <taxon>Agaricomycetidae</taxon>
        <taxon>Agaricales</taxon>
        <taxon>Agaricineae</taxon>
        <taxon>Psathyrellaceae</taxon>
        <taxon>Coprinopsis</taxon>
    </lineage>
</organism>
<sequence length="153" mass="16305">MSSSSSESSSSRTPSPSGSHMRTGQLSNFDPFATHPFTSFAGPSQPTTAHGSRTHILPHPSMLNLDGHSVPPPIHHPVATYANGRQASKYSQTDGDGYHHGAGPVSPSTSSSSSYPQSNMTPSQTFKSIHVPFRQDTSSPDLSEVLRRKKMGC</sequence>
<dbReference type="EMBL" id="AACS02000007">
    <property type="protein sequence ID" value="EAU90169.1"/>
    <property type="molecule type" value="Genomic_DNA"/>
</dbReference>
<evidence type="ECO:0000256" key="1">
    <source>
        <dbReference type="SAM" id="MobiDB-lite"/>
    </source>
</evidence>
<evidence type="ECO:0000313" key="2">
    <source>
        <dbReference type="EMBL" id="EAU90169.1"/>
    </source>
</evidence>
<dbReference type="OrthoDB" id="191192at2759"/>
<dbReference type="GeneID" id="6008110"/>
<dbReference type="AlphaFoldDB" id="A8N9Y0"/>
<feature type="compositionally biased region" description="Polar residues" evidence="1">
    <location>
        <begin position="83"/>
        <end position="94"/>
    </location>
</feature>
<dbReference type="RefSeq" id="XP_001831636.1">
    <property type="nucleotide sequence ID" value="XM_001831584.1"/>
</dbReference>
<reference evidence="2 3" key="1">
    <citation type="journal article" date="2010" name="Proc. Natl. Acad. Sci. U.S.A.">
        <title>Insights into evolution of multicellular fungi from the assembled chromosomes of the mushroom Coprinopsis cinerea (Coprinus cinereus).</title>
        <authorList>
            <person name="Stajich J.E."/>
            <person name="Wilke S.K."/>
            <person name="Ahren D."/>
            <person name="Au C.H."/>
            <person name="Birren B.W."/>
            <person name="Borodovsky M."/>
            <person name="Burns C."/>
            <person name="Canback B."/>
            <person name="Casselton L.A."/>
            <person name="Cheng C.K."/>
            <person name="Deng J."/>
            <person name="Dietrich F.S."/>
            <person name="Fargo D.C."/>
            <person name="Farman M.L."/>
            <person name="Gathman A.C."/>
            <person name="Goldberg J."/>
            <person name="Guigo R."/>
            <person name="Hoegger P.J."/>
            <person name="Hooker J.B."/>
            <person name="Huggins A."/>
            <person name="James T.Y."/>
            <person name="Kamada T."/>
            <person name="Kilaru S."/>
            <person name="Kodira C."/>
            <person name="Kues U."/>
            <person name="Kupfer D."/>
            <person name="Kwan H.S."/>
            <person name="Lomsadze A."/>
            <person name="Li W."/>
            <person name="Lilly W.W."/>
            <person name="Ma L.J."/>
            <person name="Mackey A.J."/>
            <person name="Manning G."/>
            <person name="Martin F."/>
            <person name="Muraguchi H."/>
            <person name="Natvig D.O."/>
            <person name="Palmerini H."/>
            <person name="Ramesh M.A."/>
            <person name="Rehmeyer C.J."/>
            <person name="Roe B.A."/>
            <person name="Shenoy N."/>
            <person name="Stanke M."/>
            <person name="Ter-Hovhannisyan V."/>
            <person name="Tunlid A."/>
            <person name="Velagapudi R."/>
            <person name="Vision T.J."/>
            <person name="Zeng Q."/>
            <person name="Zolan M.E."/>
            <person name="Pukkila P.J."/>
        </authorList>
    </citation>
    <scope>NUCLEOTIDE SEQUENCE [LARGE SCALE GENOMIC DNA]</scope>
    <source>
        <strain evidence="3">Okayama-7 / 130 / ATCC MYA-4618 / FGSC 9003</strain>
    </source>
</reference>
<dbReference type="VEuPathDB" id="FungiDB:CC1G_05707"/>
<dbReference type="KEGG" id="cci:CC1G_05707"/>
<accession>A8N9Y0</accession>
<dbReference type="InParanoid" id="A8N9Y0"/>
<feature type="compositionally biased region" description="Low complexity" evidence="1">
    <location>
        <begin position="104"/>
        <end position="123"/>
    </location>
</feature>
<feature type="region of interest" description="Disordered" evidence="1">
    <location>
        <begin position="1"/>
        <end position="153"/>
    </location>
</feature>